<gene>
    <name evidence="7" type="ORF">CRV04_07340</name>
</gene>
<dbReference type="CDD" id="cd10564">
    <property type="entry name" value="NapF_like"/>
    <property type="match status" value="1"/>
</dbReference>
<keyword evidence="8" id="KW-1185">Reference proteome</keyword>
<dbReference type="PANTHER" id="PTHR24960:SF79">
    <property type="entry name" value="PHOTOSYSTEM I IRON-SULFUR CENTER"/>
    <property type="match status" value="1"/>
</dbReference>
<evidence type="ECO:0000259" key="6">
    <source>
        <dbReference type="PROSITE" id="PS51379"/>
    </source>
</evidence>
<dbReference type="PANTHER" id="PTHR24960">
    <property type="entry name" value="PHOTOSYSTEM I IRON-SULFUR CENTER-RELATED"/>
    <property type="match status" value="1"/>
</dbReference>
<reference evidence="7 8" key="1">
    <citation type="submission" date="2017-10" db="EMBL/GenBank/DDBJ databases">
        <title>Genomics of the genus Arcobacter.</title>
        <authorList>
            <person name="Perez-Cataluna A."/>
            <person name="Figueras M.J."/>
        </authorList>
    </citation>
    <scope>NUCLEOTIDE SEQUENCE [LARGE SCALE GENOMIC DNA]</scope>
    <source>
        <strain evidence="7 8">CECT 8987</strain>
    </source>
</reference>
<dbReference type="SUPFAM" id="SSF54862">
    <property type="entry name" value="4Fe-4S ferredoxins"/>
    <property type="match status" value="1"/>
</dbReference>
<name>A0A4Q0XRC9_9BACT</name>
<dbReference type="Pfam" id="PF00037">
    <property type="entry name" value="Fer4"/>
    <property type="match status" value="1"/>
</dbReference>
<dbReference type="EMBL" id="PDKN01000004">
    <property type="protein sequence ID" value="RXJ57617.1"/>
    <property type="molecule type" value="Genomic_DNA"/>
</dbReference>
<keyword evidence="5" id="KW-0411">Iron-sulfur</keyword>
<dbReference type="GO" id="GO:0051539">
    <property type="term" value="F:4 iron, 4 sulfur cluster binding"/>
    <property type="evidence" value="ECO:0007669"/>
    <property type="project" value="UniProtKB-KW"/>
</dbReference>
<dbReference type="Gene3D" id="3.30.70.20">
    <property type="match status" value="2"/>
</dbReference>
<feature type="domain" description="4Fe-4S ferredoxin-type" evidence="6">
    <location>
        <begin position="130"/>
        <end position="159"/>
    </location>
</feature>
<dbReference type="GO" id="GO:0046872">
    <property type="term" value="F:metal ion binding"/>
    <property type="evidence" value="ECO:0007669"/>
    <property type="project" value="UniProtKB-KW"/>
</dbReference>
<comment type="caution">
    <text evidence="7">The sequence shown here is derived from an EMBL/GenBank/DDBJ whole genome shotgun (WGS) entry which is preliminary data.</text>
</comment>
<accession>A0A4Q0XRC9</accession>
<dbReference type="AlphaFoldDB" id="A0A4Q0XRC9"/>
<evidence type="ECO:0000313" key="8">
    <source>
        <dbReference type="Proteomes" id="UP000290657"/>
    </source>
</evidence>
<protein>
    <submittedName>
        <fullName evidence="7">Ferredoxin</fullName>
    </submittedName>
</protein>
<evidence type="ECO:0000256" key="2">
    <source>
        <dbReference type="ARBA" id="ARBA00022723"/>
    </source>
</evidence>
<dbReference type="RefSeq" id="WP_128996189.1">
    <property type="nucleotide sequence ID" value="NZ_PDKN01000004.1"/>
</dbReference>
<dbReference type="PROSITE" id="PS00198">
    <property type="entry name" value="4FE4S_FER_1"/>
    <property type="match status" value="1"/>
</dbReference>
<evidence type="ECO:0000256" key="4">
    <source>
        <dbReference type="ARBA" id="ARBA00023004"/>
    </source>
</evidence>
<evidence type="ECO:0000256" key="5">
    <source>
        <dbReference type="ARBA" id="ARBA00023014"/>
    </source>
</evidence>
<keyword evidence="1" id="KW-0004">4Fe-4S</keyword>
<evidence type="ECO:0000256" key="1">
    <source>
        <dbReference type="ARBA" id="ARBA00022485"/>
    </source>
</evidence>
<dbReference type="Pfam" id="PF12838">
    <property type="entry name" value="Fer4_7"/>
    <property type="match status" value="1"/>
</dbReference>
<dbReference type="Proteomes" id="UP000290657">
    <property type="component" value="Unassembled WGS sequence"/>
</dbReference>
<dbReference type="InterPro" id="IPR017900">
    <property type="entry name" value="4Fe4S_Fe_S_CS"/>
</dbReference>
<dbReference type="InterPro" id="IPR017896">
    <property type="entry name" value="4Fe4S_Fe-S-bd"/>
</dbReference>
<dbReference type="OrthoDB" id="9800445at2"/>
<dbReference type="InterPro" id="IPR050157">
    <property type="entry name" value="PSI_iron-sulfur_center"/>
</dbReference>
<dbReference type="PROSITE" id="PS51379">
    <property type="entry name" value="4FE4S_FER_2"/>
    <property type="match status" value="3"/>
</dbReference>
<evidence type="ECO:0000313" key="7">
    <source>
        <dbReference type="EMBL" id="RXJ57617.1"/>
    </source>
</evidence>
<keyword evidence="3" id="KW-0677">Repeat</keyword>
<feature type="domain" description="4Fe-4S ferredoxin-type" evidence="6">
    <location>
        <begin position="59"/>
        <end position="90"/>
    </location>
</feature>
<evidence type="ECO:0000256" key="3">
    <source>
        <dbReference type="ARBA" id="ARBA00022737"/>
    </source>
</evidence>
<sequence length="162" mass="18690">MKRRELLGSLFSDKERREDIIIRPPYYKDIYSFDKHCHECNGICSTVCQENIIVITENKTPILNFSKSGCTYCDECAKACPSDVLNTEYKQKIALEFEIDMLQCLSWNNTLCFSCKEPCLDNAIEFLGMFRPSIIDDKCTACGFCVSRCPTNAINYKKERDQ</sequence>
<dbReference type="InterPro" id="IPR004496">
    <property type="entry name" value="NapF"/>
</dbReference>
<proteinExistence type="predicted"/>
<keyword evidence="2" id="KW-0479">Metal-binding</keyword>
<organism evidence="7 8">
    <name type="scientific">Candidatus Marinarcus aquaticus</name>
    <dbReference type="NCBI Taxonomy" id="2044504"/>
    <lineage>
        <taxon>Bacteria</taxon>
        <taxon>Pseudomonadati</taxon>
        <taxon>Campylobacterota</taxon>
        <taxon>Epsilonproteobacteria</taxon>
        <taxon>Campylobacterales</taxon>
        <taxon>Arcobacteraceae</taxon>
        <taxon>Candidatus Marinarcus</taxon>
    </lineage>
</organism>
<keyword evidence="4" id="KW-0408">Iron</keyword>
<feature type="domain" description="4Fe-4S ferredoxin-type" evidence="6">
    <location>
        <begin position="27"/>
        <end position="58"/>
    </location>
</feature>